<evidence type="ECO:0000313" key="1">
    <source>
        <dbReference type="EMBL" id="KAB2814099.1"/>
    </source>
</evidence>
<name>A0A6N6RKY8_9FLAO</name>
<comment type="caution">
    <text evidence="1">The sequence shown here is derived from an EMBL/GenBank/DDBJ whole genome shotgun (WGS) entry which is preliminary data.</text>
</comment>
<proteinExistence type="predicted"/>
<evidence type="ECO:0000313" key="2">
    <source>
        <dbReference type="Proteomes" id="UP000468650"/>
    </source>
</evidence>
<accession>A0A6N6RKY8</accession>
<reference evidence="1 2" key="1">
    <citation type="submission" date="2019-09" db="EMBL/GenBank/DDBJ databases">
        <title>Genomes of family Cryomorphaceae.</title>
        <authorList>
            <person name="Bowman J.P."/>
        </authorList>
    </citation>
    <scope>NUCLEOTIDE SEQUENCE [LARGE SCALE GENOMIC DNA]</scope>
    <source>
        <strain evidence="1 2">LMG 25704</strain>
    </source>
</reference>
<dbReference type="EMBL" id="WBVO01000002">
    <property type="protein sequence ID" value="KAB2814099.1"/>
    <property type="molecule type" value="Genomic_DNA"/>
</dbReference>
<gene>
    <name evidence="1" type="ORF">F8C67_05295</name>
</gene>
<dbReference type="Proteomes" id="UP000468650">
    <property type="component" value="Unassembled WGS sequence"/>
</dbReference>
<dbReference type="AlphaFoldDB" id="A0A6N6RKY8"/>
<dbReference type="RefSeq" id="WP_151666767.1">
    <property type="nucleotide sequence ID" value="NZ_WBVO01000002.1"/>
</dbReference>
<organism evidence="1 2">
    <name type="scientific">Phaeocystidibacter luteus</name>
    <dbReference type="NCBI Taxonomy" id="911197"/>
    <lineage>
        <taxon>Bacteria</taxon>
        <taxon>Pseudomonadati</taxon>
        <taxon>Bacteroidota</taxon>
        <taxon>Flavobacteriia</taxon>
        <taxon>Flavobacteriales</taxon>
        <taxon>Phaeocystidibacteraceae</taxon>
        <taxon>Phaeocystidibacter</taxon>
    </lineage>
</organism>
<protein>
    <submittedName>
        <fullName evidence="1">Uncharacterized protein</fullName>
    </submittedName>
</protein>
<keyword evidence="2" id="KW-1185">Reference proteome</keyword>
<sequence length="116" mass="13250">MIDKVFQYSVVARDEENTISVLIPWHFGDINVLWGEISPTPLPLDNKTEWKGNLGRAEHLKGKTLKLLVAIKEFDKKEAKIITKWNDEEITPAHQSNNFPISEAQTITVKLVIDIK</sequence>